<comment type="caution">
    <text evidence="15">The sequence shown here is derived from an EMBL/GenBank/DDBJ whole genome shotgun (WGS) entry which is preliminary data.</text>
</comment>
<dbReference type="SUPFAM" id="SSF81573">
    <property type="entry name" value="F1F0 ATP synthase subunit B, membrane domain"/>
    <property type="match status" value="1"/>
</dbReference>
<dbReference type="AlphaFoldDB" id="A0A7C1F7J6"/>
<keyword evidence="12" id="KW-1003">Cell membrane</keyword>
<dbReference type="GO" id="GO:0005886">
    <property type="term" value="C:plasma membrane"/>
    <property type="evidence" value="ECO:0007669"/>
    <property type="project" value="UniProtKB-SubCell"/>
</dbReference>
<dbReference type="GO" id="GO:0046933">
    <property type="term" value="F:proton-transporting ATP synthase activity, rotational mechanism"/>
    <property type="evidence" value="ECO:0007669"/>
    <property type="project" value="UniProtKB-UniRule"/>
</dbReference>
<evidence type="ECO:0000256" key="3">
    <source>
        <dbReference type="ARBA" id="ARBA00022547"/>
    </source>
</evidence>
<keyword evidence="7 12" id="KW-0406">Ion transport</keyword>
<comment type="function">
    <text evidence="10 12">F(1)F(0) ATP synthase produces ATP from ADP in the presence of a proton or sodium gradient. F-type ATPases consist of two structural domains, F(1) containing the extramembraneous catalytic core and F(0) containing the membrane proton channel, linked together by a central stalk and a peripheral stalk. During catalysis, ATP synthesis in the catalytic domain of F(1) is coupled via a rotary mechanism of the central stalk subunits to proton translocation.</text>
</comment>
<proteinExistence type="inferred from homology"/>
<evidence type="ECO:0000256" key="4">
    <source>
        <dbReference type="ARBA" id="ARBA00022692"/>
    </source>
</evidence>
<dbReference type="GO" id="GO:0012505">
    <property type="term" value="C:endomembrane system"/>
    <property type="evidence" value="ECO:0007669"/>
    <property type="project" value="UniProtKB-SubCell"/>
</dbReference>
<dbReference type="PANTHER" id="PTHR33445">
    <property type="entry name" value="ATP SYNTHASE SUBUNIT B', CHLOROPLASTIC"/>
    <property type="match status" value="1"/>
</dbReference>
<evidence type="ECO:0000256" key="1">
    <source>
        <dbReference type="ARBA" id="ARBA00005513"/>
    </source>
</evidence>
<evidence type="ECO:0000256" key="9">
    <source>
        <dbReference type="ARBA" id="ARBA00023310"/>
    </source>
</evidence>
<keyword evidence="5 12" id="KW-0375">Hydrogen ion transport</keyword>
<evidence type="ECO:0000256" key="8">
    <source>
        <dbReference type="ARBA" id="ARBA00023136"/>
    </source>
</evidence>
<dbReference type="InterPro" id="IPR050059">
    <property type="entry name" value="ATP_synthase_B_chain"/>
</dbReference>
<dbReference type="Pfam" id="PF00430">
    <property type="entry name" value="ATP-synt_B"/>
    <property type="match status" value="1"/>
</dbReference>
<dbReference type="GO" id="GO:0046961">
    <property type="term" value="F:proton-transporting ATPase activity, rotational mechanism"/>
    <property type="evidence" value="ECO:0007669"/>
    <property type="project" value="TreeGrafter"/>
</dbReference>
<organism evidence="15">
    <name type="scientific">Ammonifex degensii</name>
    <dbReference type="NCBI Taxonomy" id="42838"/>
    <lineage>
        <taxon>Bacteria</taxon>
        <taxon>Bacillati</taxon>
        <taxon>Bacillota</taxon>
        <taxon>Clostridia</taxon>
        <taxon>Thermoanaerobacterales</taxon>
        <taxon>Thermoanaerobacteraceae</taxon>
        <taxon>Ammonifex</taxon>
    </lineage>
</organism>
<dbReference type="GO" id="GO:0045259">
    <property type="term" value="C:proton-transporting ATP synthase complex"/>
    <property type="evidence" value="ECO:0007669"/>
    <property type="project" value="UniProtKB-KW"/>
</dbReference>
<comment type="subunit">
    <text evidence="12">F-type ATPases have 2 components, F(1) - the catalytic core - and F(0) - the membrane proton channel. F(1) has five subunits: alpha(3), beta(3), gamma(1), delta(1), epsilon(1). F(0) has three main subunits: a(1), b(2) and c(10-14). The alpha and beta chains form an alternating ring which encloses part of the gamma chain. F(1) is attached to F(0) by a central stalk formed by the gamma and epsilon chains, while a peripheral stalk is formed by the delta and b chains.</text>
</comment>
<evidence type="ECO:0000256" key="12">
    <source>
        <dbReference type="HAMAP-Rule" id="MF_01398"/>
    </source>
</evidence>
<keyword evidence="4 12" id="KW-0812">Transmembrane</keyword>
<dbReference type="InterPro" id="IPR028987">
    <property type="entry name" value="ATP_synth_B-like_membr_sf"/>
</dbReference>
<name>A0A7C1F7J6_9THEO</name>
<keyword evidence="3 12" id="KW-0138">CF(0)</keyword>
<dbReference type="EMBL" id="DSMV01000077">
    <property type="protein sequence ID" value="HDW51342.1"/>
    <property type="molecule type" value="Genomic_DNA"/>
</dbReference>
<evidence type="ECO:0000256" key="2">
    <source>
        <dbReference type="ARBA" id="ARBA00022448"/>
    </source>
</evidence>
<evidence type="ECO:0000313" key="15">
    <source>
        <dbReference type="EMBL" id="HDW51342.1"/>
    </source>
</evidence>
<evidence type="ECO:0000256" key="10">
    <source>
        <dbReference type="ARBA" id="ARBA00025198"/>
    </source>
</evidence>
<comment type="subcellular location">
    <subcellularLocation>
        <location evidence="12">Cell membrane</location>
        <topology evidence="12">Single-pass membrane protein</topology>
    </subcellularLocation>
    <subcellularLocation>
        <location evidence="11">Endomembrane system</location>
        <topology evidence="11">Single-pass membrane protein</topology>
    </subcellularLocation>
</comment>
<protein>
    <recommendedName>
        <fullName evidence="12">ATP synthase subunit b</fullName>
    </recommendedName>
    <alternativeName>
        <fullName evidence="12">ATP synthase F(0) sector subunit b</fullName>
    </alternativeName>
    <alternativeName>
        <fullName evidence="12">ATPase subunit I</fullName>
    </alternativeName>
    <alternativeName>
        <fullName evidence="12">F-type ATPase subunit b</fullName>
        <shortName evidence="12">F-ATPase subunit b</shortName>
    </alternativeName>
</protein>
<evidence type="ECO:0000256" key="6">
    <source>
        <dbReference type="ARBA" id="ARBA00022989"/>
    </source>
</evidence>
<evidence type="ECO:0000256" key="14">
    <source>
        <dbReference type="SAM" id="Coils"/>
    </source>
</evidence>
<gene>
    <name evidence="12 15" type="primary">atpF</name>
    <name evidence="15" type="ORF">ENQ35_01135</name>
</gene>
<keyword evidence="2 12" id="KW-0813">Transport</keyword>
<feature type="coiled-coil region" evidence="14">
    <location>
        <begin position="31"/>
        <end position="127"/>
    </location>
</feature>
<evidence type="ECO:0000256" key="11">
    <source>
        <dbReference type="ARBA" id="ARBA00037847"/>
    </source>
</evidence>
<dbReference type="CDD" id="cd06503">
    <property type="entry name" value="ATP-synt_Fo_b"/>
    <property type="match status" value="1"/>
</dbReference>
<dbReference type="HAMAP" id="MF_01398">
    <property type="entry name" value="ATP_synth_b_bprime"/>
    <property type="match status" value="1"/>
</dbReference>
<keyword evidence="14" id="KW-0175">Coiled coil</keyword>
<dbReference type="InterPro" id="IPR002146">
    <property type="entry name" value="ATP_synth_b/b'su_bac/chlpt"/>
</dbReference>
<evidence type="ECO:0000256" key="13">
    <source>
        <dbReference type="RuleBase" id="RU003848"/>
    </source>
</evidence>
<dbReference type="PANTHER" id="PTHR33445:SF2">
    <property type="entry name" value="ATP SYNTHASE SUBUNIT B', CHLOROPLASTIC"/>
    <property type="match status" value="1"/>
</dbReference>
<comment type="similarity">
    <text evidence="1 12 13">Belongs to the ATPase B chain family.</text>
</comment>
<dbReference type="NCBIfam" id="TIGR01144">
    <property type="entry name" value="ATP_synt_b"/>
    <property type="match status" value="1"/>
</dbReference>
<dbReference type="Gene3D" id="6.10.250.1580">
    <property type="match status" value="1"/>
</dbReference>
<dbReference type="InterPro" id="IPR005864">
    <property type="entry name" value="ATP_synth_F0_bsu_bac"/>
</dbReference>
<reference evidence="15" key="1">
    <citation type="journal article" date="2020" name="mSystems">
        <title>Genome- and Community-Level Interaction Insights into Carbon Utilization and Element Cycling Functions of Hydrothermarchaeota in Hydrothermal Sediment.</title>
        <authorList>
            <person name="Zhou Z."/>
            <person name="Liu Y."/>
            <person name="Xu W."/>
            <person name="Pan J."/>
            <person name="Luo Z.H."/>
            <person name="Li M."/>
        </authorList>
    </citation>
    <scope>NUCLEOTIDE SEQUENCE [LARGE SCALE GENOMIC DNA]</scope>
    <source>
        <strain evidence="15">SpSt-301</strain>
    </source>
</reference>
<evidence type="ECO:0000256" key="7">
    <source>
        <dbReference type="ARBA" id="ARBA00023065"/>
    </source>
</evidence>
<sequence>MVKINATLITQIIHFLLLLILLRLVAYKPILKVLEERQKYVASNIEQAERQRADAEKIKADLEAEMRRTREEAQKVIERATKASEEQAHAIIEAAKEEAARLKEGALAEIEREKEKALTELKDQVANLALLVAGKVIRDGLTIDAQHKLVQDAISEVKNLPC</sequence>
<comment type="function">
    <text evidence="12">Component of the F(0) channel, it forms part of the peripheral stalk, linking F(1) to F(0).</text>
</comment>
<keyword evidence="9 12" id="KW-0066">ATP synthesis</keyword>
<accession>A0A7C1F7J6</accession>
<feature type="transmembrane region" description="Helical" evidence="12">
    <location>
        <begin position="6"/>
        <end position="27"/>
    </location>
</feature>
<keyword evidence="6 12" id="KW-1133">Transmembrane helix</keyword>
<evidence type="ECO:0000256" key="5">
    <source>
        <dbReference type="ARBA" id="ARBA00022781"/>
    </source>
</evidence>
<keyword evidence="8 12" id="KW-0472">Membrane</keyword>